<reference evidence="2 3" key="1">
    <citation type="journal article" date="2015" name="Nature">
        <title>rRNA introns, odd ribosomes, and small enigmatic genomes across a large radiation of phyla.</title>
        <authorList>
            <person name="Brown C.T."/>
            <person name="Hug L.A."/>
            <person name="Thomas B.C."/>
            <person name="Sharon I."/>
            <person name="Castelle C.J."/>
            <person name="Singh A."/>
            <person name="Wilkins M.J."/>
            <person name="Williams K.H."/>
            <person name="Banfield J.F."/>
        </authorList>
    </citation>
    <scope>NUCLEOTIDE SEQUENCE [LARGE SCALE GENOMIC DNA]</scope>
</reference>
<evidence type="ECO:0000256" key="1">
    <source>
        <dbReference type="SAM" id="Phobius"/>
    </source>
</evidence>
<dbReference type="EMBL" id="LCMV01000028">
    <property type="protein sequence ID" value="KKU43372.1"/>
    <property type="molecule type" value="Genomic_DNA"/>
</dbReference>
<comment type="caution">
    <text evidence="2">The sequence shown here is derived from an EMBL/GenBank/DDBJ whole genome shotgun (WGS) entry which is preliminary data.</text>
</comment>
<keyword evidence="1" id="KW-1133">Transmembrane helix</keyword>
<protein>
    <submittedName>
        <fullName evidence="2">Uncharacterized protein</fullName>
    </submittedName>
</protein>
<keyword evidence="1" id="KW-0472">Membrane</keyword>
<keyword evidence="1" id="KW-0812">Transmembrane</keyword>
<name>A0A0G1QEW4_9BACT</name>
<evidence type="ECO:0000313" key="3">
    <source>
        <dbReference type="Proteomes" id="UP000034487"/>
    </source>
</evidence>
<proteinExistence type="predicted"/>
<dbReference type="Proteomes" id="UP000034487">
    <property type="component" value="Unassembled WGS sequence"/>
</dbReference>
<organism evidence="2 3">
    <name type="scientific">Berkelbacteria bacterium GW2011_GWA2_46_7</name>
    <dbReference type="NCBI Taxonomy" id="1618335"/>
    <lineage>
        <taxon>Bacteria</taxon>
        <taxon>Candidatus Berkelbacteria</taxon>
    </lineage>
</organism>
<sequence length="55" mass="6206">HYTIYGELEGGFQSIRFVAKEKGLGACALWPIAALATLYELLLFANSRWWKESVS</sequence>
<accession>A0A0G1QEW4</accession>
<feature type="non-terminal residue" evidence="2">
    <location>
        <position position="1"/>
    </location>
</feature>
<dbReference type="AlphaFoldDB" id="A0A0G1QEW4"/>
<feature type="transmembrane region" description="Helical" evidence="1">
    <location>
        <begin position="23"/>
        <end position="45"/>
    </location>
</feature>
<gene>
    <name evidence="2" type="ORF">UX60_C0028G0007</name>
</gene>
<evidence type="ECO:0000313" key="2">
    <source>
        <dbReference type="EMBL" id="KKU43372.1"/>
    </source>
</evidence>